<dbReference type="Proteomes" id="UP000790833">
    <property type="component" value="Unassembled WGS sequence"/>
</dbReference>
<dbReference type="EMBL" id="JAHMUF010000002">
    <property type="protein sequence ID" value="KAG7195822.1"/>
    <property type="molecule type" value="Genomic_DNA"/>
</dbReference>
<evidence type="ECO:0000313" key="6">
    <source>
        <dbReference type="EMBL" id="KAG7195822.1"/>
    </source>
</evidence>
<feature type="region of interest" description="Disordered" evidence="5">
    <location>
        <begin position="167"/>
        <end position="200"/>
    </location>
</feature>
<dbReference type="GO" id="GO:0005829">
    <property type="term" value="C:cytosol"/>
    <property type="evidence" value="ECO:0007669"/>
    <property type="project" value="TreeGrafter"/>
</dbReference>
<accession>A0A9P7VDR6</accession>
<sequence>MVAPINLNSLEPIEEDLIYEHVFDLYTERAPPEHLRLGYIDRQSDSIEITLRKAEISFNIKQSLSELAAKGSTTGFVVWKTSQCLLDWILTTTECPLYGIFSHKSDAIVYELGSGIAGILAAALGPRCLRYVATDQKHLLKLLKSNFICNVQSTKYTSSTLDQESANSAKGFRKGKQNPGSKRSTVSITSRQQDPVSNVDESTNRFSNIDFIEYDWEYPQKGLDQLKSLYPGEVGFLPPDFIFAVDTIYNEYLIPYFITAAKQLMDPNHTVLVVGMQLRDESILEIFLQELKNQKMSVYLIPFSMLSEDLQKGYVIYFITLPG</sequence>
<evidence type="ECO:0000256" key="1">
    <source>
        <dbReference type="ARBA" id="ARBA00022603"/>
    </source>
</evidence>
<organism evidence="6 7">
    <name type="scientific">Scheffersomyces spartinae</name>
    <dbReference type="NCBI Taxonomy" id="45513"/>
    <lineage>
        <taxon>Eukaryota</taxon>
        <taxon>Fungi</taxon>
        <taxon>Dikarya</taxon>
        <taxon>Ascomycota</taxon>
        <taxon>Saccharomycotina</taxon>
        <taxon>Pichiomycetes</taxon>
        <taxon>Debaryomycetaceae</taxon>
        <taxon>Scheffersomyces</taxon>
    </lineage>
</organism>
<evidence type="ECO:0000313" key="7">
    <source>
        <dbReference type="Proteomes" id="UP000790833"/>
    </source>
</evidence>
<evidence type="ECO:0000256" key="3">
    <source>
        <dbReference type="ARBA" id="ARBA00038458"/>
    </source>
</evidence>
<name>A0A9P7VDR6_9ASCO</name>
<keyword evidence="2" id="KW-0949">S-adenosyl-L-methionine</keyword>
<evidence type="ECO:0000256" key="4">
    <source>
        <dbReference type="ARBA" id="ARBA00039932"/>
    </source>
</evidence>
<dbReference type="GO" id="GO:0032259">
    <property type="term" value="P:methylation"/>
    <property type="evidence" value="ECO:0007669"/>
    <property type="project" value="UniProtKB-KW"/>
</dbReference>
<reference evidence="6" key="1">
    <citation type="submission" date="2021-03" db="EMBL/GenBank/DDBJ databases">
        <authorList>
            <person name="Palmer J.M."/>
        </authorList>
    </citation>
    <scope>NUCLEOTIDE SEQUENCE</scope>
    <source>
        <strain evidence="6">ARV_011</strain>
    </source>
</reference>
<dbReference type="SUPFAM" id="SSF53335">
    <property type="entry name" value="S-adenosyl-L-methionine-dependent methyltransferases"/>
    <property type="match status" value="1"/>
</dbReference>
<comment type="similarity">
    <text evidence="3">Belongs to the class I-like SAM-binding methyltransferase superfamily. RKM5 family.</text>
</comment>
<evidence type="ECO:0000256" key="2">
    <source>
        <dbReference type="ARBA" id="ARBA00022691"/>
    </source>
</evidence>
<evidence type="ECO:0000256" key="5">
    <source>
        <dbReference type="SAM" id="MobiDB-lite"/>
    </source>
</evidence>
<keyword evidence="7" id="KW-1185">Reference proteome</keyword>
<dbReference type="RefSeq" id="XP_043051367.1">
    <property type="nucleotide sequence ID" value="XM_043192979.1"/>
</dbReference>
<dbReference type="AlphaFoldDB" id="A0A9P7VDR6"/>
<dbReference type="OrthoDB" id="2529286at2759"/>
<comment type="caution">
    <text evidence="6">The sequence shown here is derived from an EMBL/GenBank/DDBJ whole genome shotgun (WGS) entry which is preliminary data.</text>
</comment>
<dbReference type="PANTHER" id="PTHR14614:SF109">
    <property type="entry name" value="RIBOSOMAL LYSINE N-METHYLTRANSFERASE 5"/>
    <property type="match status" value="1"/>
</dbReference>
<dbReference type="PANTHER" id="PTHR14614">
    <property type="entry name" value="HEPATOCELLULAR CARCINOMA-ASSOCIATED ANTIGEN"/>
    <property type="match status" value="1"/>
</dbReference>
<protein>
    <recommendedName>
        <fullName evidence="4">Ribosomal lysine N-methyltransferase 5</fullName>
    </recommendedName>
</protein>
<dbReference type="InterPro" id="IPR029063">
    <property type="entry name" value="SAM-dependent_MTases_sf"/>
</dbReference>
<gene>
    <name evidence="6" type="ORF">KQ657_002207</name>
</gene>
<dbReference type="GO" id="GO:0032991">
    <property type="term" value="C:protein-containing complex"/>
    <property type="evidence" value="ECO:0007669"/>
    <property type="project" value="TreeGrafter"/>
</dbReference>
<keyword evidence="1" id="KW-0808">Transferase</keyword>
<dbReference type="Gene3D" id="3.40.50.150">
    <property type="entry name" value="Vaccinia Virus protein VP39"/>
    <property type="match status" value="1"/>
</dbReference>
<dbReference type="GeneID" id="66115581"/>
<proteinExistence type="inferred from homology"/>
<feature type="compositionally biased region" description="Polar residues" evidence="5">
    <location>
        <begin position="178"/>
        <end position="200"/>
    </location>
</feature>
<dbReference type="GO" id="GO:0008757">
    <property type="term" value="F:S-adenosylmethionine-dependent methyltransferase activity"/>
    <property type="evidence" value="ECO:0007669"/>
    <property type="project" value="UniProtKB-ARBA"/>
</dbReference>
<keyword evidence="1" id="KW-0489">Methyltransferase</keyword>
<dbReference type="InterPro" id="IPR019410">
    <property type="entry name" value="Methyltransf_16"/>
</dbReference>
<dbReference type="Pfam" id="PF10294">
    <property type="entry name" value="Methyltransf_16"/>
    <property type="match status" value="1"/>
</dbReference>